<dbReference type="SUPFAM" id="SSF75304">
    <property type="entry name" value="Amidase signature (AS) enzymes"/>
    <property type="match status" value="1"/>
</dbReference>
<dbReference type="GO" id="GO:0050567">
    <property type="term" value="F:glutaminyl-tRNA synthase (glutamine-hydrolyzing) activity"/>
    <property type="evidence" value="ECO:0007669"/>
    <property type="project" value="UniProtKB-UniRule"/>
</dbReference>
<sequence>MKYYSSFRALQHDLRQGTVSCRDMVEYYLDRIESTSHLNAFLATYADEARSRAAKVDARLANGTAGRLAGMVIGIKDLLCYAGHGVHGGSKILEGFVSQFTATAIQRLIDEDAIIIGRQNCDEFGMGSSNENSAYGPTLNAADTTRVPGGSSGGSAVAVQADLCFASIGTDTGGSVRQPAAFCGVVGLKPSYSRVSRWGLLAYASSFDTIGPITRCVEDAALLLEIMAGGDEQDSTVSQWPVPSYSQYLSIDGSKKIGYFRESLDSEGVDESVKAVLRQSIERLRQEGHTVEPVEFPLAHYYLPTYYILTTAEVSSNLSRYDGVRYGYRSPKAHDLDSLYRLSRTEGLGAEARKRILLGTFVLSANYYDAYYTKAQRVRRLIKEEIERHFQEYDFLLYPTTPSVAFPLGEENSDPIKTFLADIFTVQANVTGVPAISLPLGTDEQGLPVGIQVLAGAFQEEKLLAFARYLEQFVQASEEVPI</sequence>
<dbReference type="InterPro" id="IPR000120">
    <property type="entry name" value="Amidase"/>
</dbReference>
<keyword evidence="5 7" id="KW-0067">ATP-binding</keyword>
<protein>
    <recommendedName>
        <fullName evidence="2 7">Glutamyl-tRNA(Gln) amidotransferase subunit A</fullName>
        <shortName evidence="7">Glu-ADT subunit A</shortName>
        <ecNumber evidence="7">6.3.5.7</ecNumber>
    </recommendedName>
</protein>
<dbReference type="EMBL" id="FNGS01000003">
    <property type="protein sequence ID" value="SDL83442.1"/>
    <property type="molecule type" value="Genomic_DNA"/>
</dbReference>
<keyword evidence="10" id="KW-1185">Reference proteome</keyword>
<evidence type="ECO:0000259" key="8">
    <source>
        <dbReference type="Pfam" id="PF01425"/>
    </source>
</evidence>
<gene>
    <name evidence="7" type="primary">gatA</name>
    <name evidence="9" type="ORF">SAMN04488090_1930</name>
</gene>
<evidence type="ECO:0000256" key="7">
    <source>
        <dbReference type="HAMAP-Rule" id="MF_00120"/>
    </source>
</evidence>
<dbReference type="InterPro" id="IPR036928">
    <property type="entry name" value="AS_sf"/>
</dbReference>
<comment type="subunit">
    <text evidence="1 7">Heterotrimer of A, B and C subunits.</text>
</comment>
<evidence type="ECO:0000256" key="4">
    <source>
        <dbReference type="ARBA" id="ARBA00022741"/>
    </source>
</evidence>
<evidence type="ECO:0000256" key="1">
    <source>
        <dbReference type="ARBA" id="ARBA00011123"/>
    </source>
</evidence>
<feature type="domain" description="Amidase" evidence="8">
    <location>
        <begin position="23"/>
        <end position="464"/>
    </location>
</feature>
<proteinExistence type="inferred from homology"/>
<dbReference type="EC" id="6.3.5.7" evidence="7"/>
<evidence type="ECO:0000313" key="9">
    <source>
        <dbReference type="EMBL" id="SDL83442.1"/>
    </source>
</evidence>
<dbReference type="PANTHER" id="PTHR11895:SF7">
    <property type="entry name" value="GLUTAMYL-TRNA(GLN) AMIDOTRANSFERASE SUBUNIT A, MITOCHONDRIAL"/>
    <property type="match status" value="1"/>
</dbReference>
<dbReference type="InterPro" id="IPR004412">
    <property type="entry name" value="GatA"/>
</dbReference>
<reference evidence="9 10" key="1">
    <citation type="submission" date="2016-10" db="EMBL/GenBank/DDBJ databases">
        <authorList>
            <person name="de Groot N.N."/>
        </authorList>
    </citation>
    <scope>NUCLEOTIDE SEQUENCE [LARGE SCALE GENOMIC DNA]</scope>
    <source>
        <strain evidence="9 10">DSM 21668</strain>
    </source>
</reference>
<feature type="active site" description="Charge relay system" evidence="7">
    <location>
        <position position="76"/>
    </location>
</feature>
<comment type="function">
    <text evidence="7">Allows the formation of correctly charged Gln-tRNA(Gln) through the transamidation of misacylated Glu-tRNA(Gln) in organisms which lack glutaminyl-tRNA synthetase. The reaction takes place in the presence of glutamine and ATP through an activated gamma-phospho-Glu-tRNA(Gln).</text>
</comment>
<comment type="catalytic activity">
    <reaction evidence="7">
        <text>L-glutamyl-tRNA(Gln) + L-glutamine + ATP + H2O = L-glutaminyl-tRNA(Gln) + L-glutamate + ADP + phosphate + H(+)</text>
        <dbReference type="Rhea" id="RHEA:17521"/>
        <dbReference type="Rhea" id="RHEA-COMP:9681"/>
        <dbReference type="Rhea" id="RHEA-COMP:9684"/>
        <dbReference type="ChEBI" id="CHEBI:15377"/>
        <dbReference type="ChEBI" id="CHEBI:15378"/>
        <dbReference type="ChEBI" id="CHEBI:29985"/>
        <dbReference type="ChEBI" id="CHEBI:30616"/>
        <dbReference type="ChEBI" id="CHEBI:43474"/>
        <dbReference type="ChEBI" id="CHEBI:58359"/>
        <dbReference type="ChEBI" id="CHEBI:78520"/>
        <dbReference type="ChEBI" id="CHEBI:78521"/>
        <dbReference type="ChEBI" id="CHEBI:456216"/>
        <dbReference type="EC" id="6.3.5.7"/>
    </reaction>
</comment>
<keyword evidence="3 7" id="KW-0436">Ligase</keyword>
<name>A0A1G9NAC4_9BACT</name>
<dbReference type="PANTHER" id="PTHR11895">
    <property type="entry name" value="TRANSAMIDASE"/>
    <property type="match status" value="1"/>
</dbReference>
<dbReference type="GO" id="GO:0006412">
    <property type="term" value="P:translation"/>
    <property type="evidence" value="ECO:0007669"/>
    <property type="project" value="UniProtKB-UniRule"/>
</dbReference>
<organism evidence="9 10">
    <name type="scientific">Siphonobacter aquaeclarae</name>
    <dbReference type="NCBI Taxonomy" id="563176"/>
    <lineage>
        <taxon>Bacteria</taxon>
        <taxon>Pseudomonadati</taxon>
        <taxon>Bacteroidota</taxon>
        <taxon>Cytophagia</taxon>
        <taxon>Cytophagales</taxon>
        <taxon>Cytophagaceae</taxon>
        <taxon>Siphonobacter</taxon>
    </lineage>
</organism>
<feature type="active site" description="Charge relay system" evidence="7">
    <location>
        <position position="151"/>
    </location>
</feature>
<dbReference type="HAMAP" id="MF_00120">
    <property type="entry name" value="GatA"/>
    <property type="match status" value="1"/>
</dbReference>
<evidence type="ECO:0000256" key="5">
    <source>
        <dbReference type="ARBA" id="ARBA00022840"/>
    </source>
</evidence>
<dbReference type="AlphaFoldDB" id="A0A1G9NAC4"/>
<feature type="active site" description="Acyl-ester intermediate" evidence="7">
    <location>
        <position position="175"/>
    </location>
</feature>
<dbReference type="STRING" id="563176.SAMN04488090_1930"/>
<dbReference type="GO" id="GO:0016740">
    <property type="term" value="F:transferase activity"/>
    <property type="evidence" value="ECO:0007669"/>
    <property type="project" value="UniProtKB-KW"/>
</dbReference>
<dbReference type="RefSeq" id="WP_093200956.1">
    <property type="nucleotide sequence ID" value="NZ_FNGS01000003.1"/>
</dbReference>
<evidence type="ECO:0000313" key="10">
    <source>
        <dbReference type="Proteomes" id="UP000198901"/>
    </source>
</evidence>
<dbReference type="Proteomes" id="UP000198901">
    <property type="component" value="Unassembled WGS sequence"/>
</dbReference>
<dbReference type="GO" id="GO:0005524">
    <property type="term" value="F:ATP binding"/>
    <property type="evidence" value="ECO:0007669"/>
    <property type="project" value="UniProtKB-KW"/>
</dbReference>
<comment type="similarity">
    <text evidence="7">Belongs to the amidase family. GatA subfamily.</text>
</comment>
<dbReference type="InterPro" id="IPR023631">
    <property type="entry name" value="Amidase_dom"/>
</dbReference>
<dbReference type="Pfam" id="PF01425">
    <property type="entry name" value="Amidase"/>
    <property type="match status" value="1"/>
</dbReference>
<keyword evidence="9" id="KW-0808">Transferase</keyword>
<keyword evidence="6 7" id="KW-0648">Protein biosynthesis</keyword>
<keyword evidence="4 7" id="KW-0547">Nucleotide-binding</keyword>
<dbReference type="OrthoDB" id="9811471at2"/>
<evidence type="ECO:0000256" key="2">
    <source>
        <dbReference type="ARBA" id="ARBA00014428"/>
    </source>
</evidence>
<dbReference type="NCBIfam" id="TIGR00132">
    <property type="entry name" value="gatA"/>
    <property type="match status" value="1"/>
</dbReference>
<dbReference type="Gene3D" id="3.90.1300.10">
    <property type="entry name" value="Amidase signature (AS) domain"/>
    <property type="match status" value="1"/>
</dbReference>
<evidence type="ECO:0000256" key="3">
    <source>
        <dbReference type="ARBA" id="ARBA00022598"/>
    </source>
</evidence>
<dbReference type="GO" id="GO:0030956">
    <property type="term" value="C:glutamyl-tRNA(Gln) amidotransferase complex"/>
    <property type="evidence" value="ECO:0007669"/>
    <property type="project" value="InterPro"/>
</dbReference>
<evidence type="ECO:0000256" key="6">
    <source>
        <dbReference type="ARBA" id="ARBA00022917"/>
    </source>
</evidence>
<accession>A0A1G9NAC4</accession>